<name>A0A0G0ZD18_9BACT</name>
<dbReference type="AlphaFoldDB" id="A0A0G0ZD18"/>
<dbReference type="EMBL" id="LCDE01000001">
    <property type="protein sequence ID" value="KKS46600.1"/>
    <property type="molecule type" value="Genomic_DNA"/>
</dbReference>
<sequence length="131" mass="15019">MPLHPGLNISDVDKAKIIAAIENLKKKQADLRCDLKSMEEFNLAAWAEYGSELCPNEMAADERRISDEIKEFQKIIDLLGEFLAGHIKLSEEADLRISDNLCVVEIRMYEDRRAEIKARLEKISLIKSFLQ</sequence>
<gene>
    <name evidence="1" type="ORF">UV10_C0001G0057</name>
</gene>
<reference evidence="1 2" key="1">
    <citation type="journal article" date="2015" name="Nature">
        <title>rRNA introns, odd ribosomes, and small enigmatic genomes across a large radiation of phyla.</title>
        <authorList>
            <person name="Brown C.T."/>
            <person name="Hug L.A."/>
            <person name="Thomas B.C."/>
            <person name="Sharon I."/>
            <person name="Castelle C.J."/>
            <person name="Singh A."/>
            <person name="Wilkins M.J."/>
            <person name="Williams K.H."/>
            <person name="Banfield J.F."/>
        </authorList>
    </citation>
    <scope>NUCLEOTIDE SEQUENCE [LARGE SCALE GENOMIC DNA]</scope>
</reference>
<organism evidence="1 2">
    <name type="scientific">Candidatus Azambacteria bacterium GW2011_GWA1_42_19</name>
    <dbReference type="NCBI Taxonomy" id="1618609"/>
    <lineage>
        <taxon>Bacteria</taxon>
        <taxon>Candidatus Azamiibacteriota</taxon>
    </lineage>
</organism>
<comment type="caution">
    <text evidence="1">The sequence shown here is derived from an EMBL/GenBank/DDBJ whole genome shotgun (WGS) entry which is preliminary data.</text>
</comment>
<protein>
    <submittedName>
        <fullName evidence="1">Uncharacterized protein</fullName>
    </submittedName>
</protein>
<accession>A0A0G0ZD18</accession>
<dbReference type="Proteomes" id="UP000034951">
    <property type="component" value="Unassembled WGS sequence"/>
</dbReference>
<proteinExistence type="predicted"/>
<evidence type="ECO:0000313" key="1">
    <source>
        <dbReference type="EMBL" id="KKS46600.1"/>
    </source>
</evidence>
<evidence type="ECO:0000313" key="2">
    <source>
        <dbReference type="Proteomes" id="UP000034951"/>
    </source>
</evidence>